<gene>
    <name evidence="4" type="primary">LOC106161502</name>
</gene>
<feature type="transmembrane region" description="Helical" evidence="2">
    <location>
        <begin position="25"/>
        <end position="47"/>
    </location>
</feature>
<organism evidence="3 4">
    <name type="scientific">Lingula anatina</name>
    <name type="common">Brachiopod</name>
    <name type="synonym">Lingula unguis</name>
    <dbReference type="NCBI Taxonomy" id="7574"/>
    <lineage>
        <taxon>Eukaryota</taxon>
        <taxon>Metazoa</taxon>
        <taxon>Spiralia</taxon>
        <taxon>Lophotrochozoa</taxon>
        <taxon>Brachiopoda</taxon>
        <taxon>Linguliformea</taxon>
        <taxon>Lingulata</taxon>
        <taxon>Lingulida</taxon>
        <taxon>Linguloidea</taxon>
        <taxon>Lingulidae</taxon>
        <taxon>Lingula</taxon>
    </lineage>
</organism>
<dbReference type="GeneID" id="106161502"/>
<evidence type="ECO:0000313" key="4">
    <source>
        <dbReference type="RefSeq" id="XP_013393925.1"/>
    </source>
</evidence>
<accession>A0A1S3I6M3</accession>
<evidence type="ECO:0000256" key="1">
    <source>
        <dbReference type="SAM" id="MobiDB-lite"/>
    </source>
</evidence>
<name>A0A1S3I6M3_LINAN</name>
<reference evidence="4" key="1">
    <citation type="submission" date="2025-08" db="UniProtKB">
        <authorList>
            <consortium name="RefSeq"/>
        </authorList>
    </citation>
    <scope>IDENTIFICATION</scope>
    <source>
        <tissue evidence="4">Gonads</tissue>
    </source>
</reference>
<dbReference type="Proteomes" id="UP000085678">
    <property type="component" value="Unplaced"/>
</dbReference>
<dbReference type="PANTHER" id="PTHR44303:SF2">
    <property type="entry name" value="DNAJ HOMOLOG SUBFAMILY C MEMBER 16"/>
    <property type="match status" value="1"/>
</dbReference>
<dbReference type="InterPro" id="IPR052448">
    <property type="entry name" value="DnaJ_C16_autophagy_reg"/>
</dbReference>
<dbReference type="PANTHER" id="PTHR44303">
    <property type="entry name" value="DNAJ HOMOLOG SUBFAMILY C MEMBER 16"/>
    <property type="match status" value="1"/>
</dbReference>
<feature type="compositionally biased region" description="Acidic residues" evidence="1">
    <location>
        <begin position="210"/>
        <end position="226"/>
    </location>
</feature>
<evidence type="ECO:0000313" key="3">
    <source>
        <dbReference type="Proteomes" id="UP000085678"/>
    </source>
</evidence>
<evidence type="ECO:0000256" key="2">
    <source>
        <dbReference type="SAM" id="Phobius"/>
    </source>
</evidence>
<dbReference type="OrthoDB" id="10065037at2759"/>
<protein>
    <submittedName>
        <fullName evidence="4">DnaJ homolog subfamily C member 16 isoform X2</fullName>
    </submittedName>
</protein>
<dbReference type="RefSeq" id="XP_013393925.1">
    <property type="nucleotide sequence ID" value="XM_013538471.1"/>
</dbReference>
<keyword evidence="2" id="KW-0812">Transmembrane</keyword>
<keyword evidence="3" id="KW-1185">Reference proteome</keyword>
<proteinExistence type="predicted"/>
<feature type="region of interest" description="Disordered" evidence="1">
    <location>
        <begin position="203"/>
        <end position="227"/>
    </location>
</feature>
<keyword evidence="2" id="KW-0472">Membrane</keyword>
<dbReference type="AlphaFoldDB" id="A0A1S3I6M3"/>
<sequence length="265" mass="31298">MLRIYMRLLDWADVVYHFIMSYDTVTLLSVAFSIIIIIIISFFTRLVTKFDEETKRQQQHQQQQQWGQEGYQPREVTVYLKELRAESYQDLVLRSPRGHVTVVLFLTEDTRQKLLQRFADIVLPYTRSKYFVFAFLRLEEYLPWYRLILEETIGQQARSLEMNSRNCIGTVLAINGFRKYYCMYHARTVRAFEKMNGQNGGNGEFMGFDSESESDAEDSVSDETEDPGVLFEKDLLDGLPNWLDRFVEGTLQRFKVDNWPPDMEP</sequence>
<keyword evidence="2" id="KW-1133">Transmembrane helix</keyword>